<evidence type="ECO:0000256" key="3">
    <source>
        <dbReference type="ARBA" id="ARBA00022837"/>
    </source>
</evidence>
<evidence type="ECO:0000313" key="5">
    <source>
        <dbReference type="EMBL" id="NDJ94358.1"/>
    </source>
</evidence>
<accession>A0A6G3MJX4</accession>
<dbReference type="SMART" id="SM00054">
    <property type="entry name" value="EFh"/>
    <property type="match status" value="4"/>
</dbReference>
<dbReference type="PROSITE" id="PS00018">
    <property type="entry name" value="EF_HAND_1"/>
    <property type="match status" value="4"/>
</dbReference>
<dbReference type="SUPFAM" id="SSF47473">
    <property type="entry name" value="EF-hand"/>
    <property type="match status" value="1"/>
</dbReference>
<dbReference type="EMBL" id="GHBP01008104">
    <property type="protein sequence ID" value="NDJ94358.1"/>
    <property type="molecule type" value="Transcribed_RNA"/>
</dbReference>
<dbReference type="PROSITE" id="PS50222">
    <property type="entry name" value="EF_HAND_2"/>
    <property type="match status" value="4"/>
</dbReference>
<name>A0A6G3MJX4_HENSL</name>
<dbReference type="GO" id="GO:0016460">
    <property type="term" value="C:myosin II complex"/>
    <property type="evidence" value="ECO:0007669"/>
    <property type="project" value="TreeGrafter"/>
</dbReference>
<dbReference type="InterPro" id="IPR011992">
    <property type="entry name" value="EF-hand-dom_pair"/>
</dbReference>
<dbReference type="Gene3D" id="1.10.238.10">
    <property type="entry name" value="EF-hand"/>
    <property type="match status" value="3"/>
</dbReference>
<evidence type="ECO:0000256" key="2">
    <source>
        <dbReference type="ARBA" id="ARBA00022737"/>
    </source>
</evidence>
<sequence length="149" mass="16947">MTETLSDEQIAEFKEAFNLFDKDSDGAITTEELGSVMKMLGQTPTESELRDMINEVDMDKNGSIDFEEFLIMMTRKMSKGDTDSELFMTFNVFDKNGDGKITKDELKLVLNQLGEKLCDEELTEMIREADTDGDGNVDFKEFCRMMGSK</sequence>
<dbReference type="Pfam" id="PF13499">
    <property type="entry name" value="EF-hand_7"/>
    <property type="match status" value="2"/>
</dbReference>
<dbReference type="InterPro" id="IPR018247">
    <property type="entry name" value="EF_Hand_1_Ca_BS"/>
</dbReference>
<reference evidence="5" key="1">
    <citation type="submission" date="2018-11" db="EMBL/GenBank/DDBJ databases">
        <title>Henneguya salminicola genome and transcriptome.</title>
        <authorList>
            <person name="Yahalomi D."/>
            <person name="Atkinson S.D."/>
            <person name="Neuhof M."/>
            <person name="Chang E.S."/>
            <person name="Philippe H."/>
            <person name="Cartwright P."/>
            <person name="Bartholomew J.L."/>
            <person name="Huchon D."/>
        </authorList>
    </citation>
    <scope>NUCLEOTIDE SEQUENCE</scope>
    <source>
        <strain evidence="5">Hz1</strain>
        <tissue evidence="5">Whole</tissue>
    </source>
</reference>
<feature type="domain" description="EF-hand" evidence="4">
    <location>
        <begin position="44"/>
        <end position="79"/>
    </location>
</feature>
<feature type="domain" description="EF-hand" evidence="4">
    <location>
        <begin position="81"/>
        <end position="116"/>
    </location>
</feature>
<dbReference type="GO" id="GO:0005509">
    <property type="term" value="F:calcium ion binding"/>
    <property type="evidence" value="ECO:0007669"/>
    <property type="project" value="InterPro"/>
</dbReference>
<evidence type="ECO:0000259" key="4">
    <source>
        <dbReference type="PROSITE" id="PS50222"/>
    </source>
</evidence>
<dbReference type="InterPro" id="IPR002048">
    <property type="entry name" value="EF_hand_dom"/>
</dbReference>
<feature type="domain" description="EF-hand" evidence="4">
    <location>
        <begin position="8"/>
        <end position="43"/>
    </location>
</feature>
<dbReference type="CDD" id="cd00051">
    <property type="entry name" value="EFh"/>
    <property type="match status" value="2"/>
</dbReference>
<evidence type="ECO:0000256" key="1">
    <source>
        <dbReference type="ARBA" id="ARBA00022723"/>
    </source>
</evidence>
<dbReference type="FunFam" id="1.10.238.10:FF:000251">
    <property type="entry name" value="Calmodulin-related protein 97A"/>
    <property type="match status" value="1"/>
</dbReference>
<dbReference type="AlphaFoldDB" id="A0A6G3MJX4"/>
<keyword evidence="3" id="KW-0106">Calcium</keyword>
<keyword evidence="1" id="KW-0479">Metal-binding</keyword>
<feature type="domain" description="EF-hand" evidence="4">
    <location>
        <begin position="117"/>
        <end position="149"/>
    </location>
</feature>
<protein>
    <submittedName>
        <fullName evidence="5">Calmodulin (Trinotate prediction)</fullName>
    </submittedName>
</protein>
<dbReference type="PANTHER" id="PTHR23048">
    <property type="entry name" value="MYOSIN LIGHT CHAIN 1, 3"/>
    <property type="match status" value="1"/>
</dbReference>
<dbReference type="PANTHER" id="PTHR23048:SF0">
    <property type="entry name" value="CALMODULIN LIKE 3"/>
    <property type="match status" value="1"/>
</dbReference>
<proteinExistence type="predicted"/>
<dbReference type="FunFam" id="1.10.238.10:FF:000181">
    <property type="entry name" value="CALML5 isoform 1"/>
    <property type="match status" value="1"/>
</dbReference>
<dbReference type="InterPro" id="IPR050230">
    <property type="entry name" value="CALM/Myosin/TropC-like"/>
</dbReference>
<keyword evidence="2" id="KW-0677">Repeat</keyword>
<organism evidence="5">
    <name type="scientific">Henneguya salminicola</name>
    <name type="common">Myxosporean</name>
    <dbReference type="NCBI Taxonomy" id="69463"/>
    <lineage>
        <taxon>Eukaryota</taxon>
        <taxon>Metazoa</taxon>
        <taxon>Cnidaria</taxon>
        <taxon>Myxozoa</taxon>
        <taxon>Myxosporea</taxon>
        <taxon>Bivalvulida</taxon>
        <taxon>Platysporina</taxon>
        <taxon>Myxobolidae</taxon>
        <taxon>Henneguya</taxon>
    </lineage>
</organism>